<gene>
    <name evidence="7" type="ORF">IAA45_10495</name>
</gene>
<dbReference type="Proteomes" id="UP000886817">
    <property type="component" value="Unassembled WGS sequence"/>
</dbReference>
<evidence type="ECO:0000256" key="4">
    <source>
        <dbReference type="SAM" id="MobiDB-lite"/>
    </source>
</evidence>
<reference evidence="7" key="1">
    <citation type="journal article" date="2021" name="PeerJ">
        <title>Extensive microbial diversity within the chicken gut microbiome revealed by metagenomics and culture.</title>
        <authorList>
            <person name="Gilroy R."/>
            <person name="Ravi A."/>
            <person name="Getino M."/>
            <person name="Pursley I."/>
            <person name="Horton D.L."/>
            <person name="Alikhan N.F."/>
            <person name="Baker D."/>
            <person name="Gharbi K."/>
            <person name="Hall N."/>
            <person name="Watson M."/>
            <person name="Adriaenssens E.M."/>
            <person name="Foster-Nyarko E."/>
            <person name="Jarju S."/>
            <person name="Secka A."/>
            <person name="Antonio M."/>
            <person name="Oren A."/>
            <person name="Chaudhuri R.R."/>
            <person name="La Ragione R."/>
            <person name="Hildebrand F."/>
            <person name="Pallen M.J."/>
        </authorList>
    </citation>
    <scope>NUCLEOTIDE SEQUENCE</scope>
    <source>
        <strain evidence="7">ChiSjej1B19-8411</strain>
    </source>
</reference>
<feature type="compositionally biased region" description="Low complexity" evidence="4">
    <location>
        <begin position="111"/>
        <end position="129"/>
    </location>
</feature>
<organism evidence="7 8">
    <name type="scientific">Candidatus Blautia gallistercoris</name>
    <dbReference type="NCBI Taxonomy" id="2838490"/>
    <lineage>
        <taxon>Bacteria</taxon>
        <taxon>Bacillati</taxon>
        <taxon>Bacillota</taxon>
        <taxon>Clostridia</taxon>
        <taxon>Lachnospirales</taxon>
        <taxon>Lachnospiraceae</taxon>
        <taxon>Blautia</taxon>
    </lineage>
</organism>
<dbReference type="Pfam" id="PF13180">
    <property type="entry name" value="PDZ_2"/>
    <property type="match status" value="1"/>
</dbReference>
<dbReference type="PROSITE" id="PS50106">
    <property type="entry name" value="PDZ"/>
    <property type="match status" value="1"/>
</dbReference>
<dbReference type="PANTHER" id="PTHR22939:SF129">
    <property type="entry name" value="SERINE PROTEASE HTRA2, MITOCHONDRIAL"/>
    <property type="match status" value="1"/>
</dbReference>
<dbReference type="EMBL" id="DXEX01000225">
    <property type="protein sequence ID" value="HIX60124.1"/>
    <property type="molecule type" value="Genomic_DNA"/>
</dbReference>
<evidence type="ECO:0000313" key="8">
    <source>
        <dbReference type="Proteomes" id="UP000886817"/>
    </source>
</evidence>
<dbReference type="GO" id="GO:0006508">
    <property type="term" value="P:proteolysis"/>
    <property type="evidence" value="ECO:0007669"/>
    <property type="project" value="UniProtKB-KW"/>
</dbReference>
<dbReference type="AlphaFoldDB" id="A0A9D1WJK0"/>
<feature type="domain" description="PDZ" evidence="6">
    <location>
        <begin position="358"/>
        <end position="444"/>
    </location>
</feature>
<dbReference type="Gene3D" id="2.40.10.120">
    <property type="match status" value="1"/>
</dbReference>
<feature type="transmembrane region" description="Helical" evidence="5">
    <location>
        <begin position="41"/>
        <end position="67"/>
    </location>
</feature>
<keyword evidence="5" id="KW-0472">Membrane</keyword>
<dbReference type="SUPFAM" id="SSF50156">
    <property type="entry name" value="PDZ domain-like"/>
    <property type="match status" value="1"/>
</dbReference>
<feature type="region of interest" description="Disordered" evidence="4">
    <location>
        <begin position="87"/>
        <end position="129"/>
    </location>
</feature>
<dbReference type="InterPro" id="IPR009003">
    <property type="entry name" value="Peptidase_S1_PA"/>
</dbReference>
<feature type="compositionally biased region" description="Acidic residues" evidence="4">
    <location>
        <begin position="88"/>
        <end position="97"/>
    </location>
</feature>
<evidence type="ECO:0000256" key="1">
    <source>
        <dbReference type="ARBA" id="ARBA00010541"/>
    </source>
</evidence>
<sequence>MSNENNKKNNGDRTTDRLEKEDGYKFIKETIKERPINKRLLVMRIAGIMGAGVLFGATAAVTCAGVLPIAEEYRKDNEEAPKVNIPYDELEPTEAVEETGTPQSGQEPEETQTPTAIPTPTETPTPEVTAAPEENVGLADYEDIYQEALQISEEPRKALVTVSGVSDQETILGNTFLSSGQAAGIIFTDNGNDLYILTEKQATDNASKIQVTLSDGSIVEGRLQKSDSRTGLAVVLISKEEVGEESLENISVAVLGNSYSLMQGKPVIAIGSPSGYHDSVSYGIITSVGNKVAVTDAEYNLLTTDILGSSKGSGVLLDINGEVIGIIAQSYGNQDDESKNMVKALAVSQLKPLIEGLSNGEDIRYLGIKGQDVTEAISQNTGIPQGVYVDEVEEDSPAMLSGVQRGDVIVKMDQEEITTMQKYSSQLQKYSEGQDVTLTVMRSRGEEGYSSVEIGLTVRVN</sequence>
<keyword evidence="5" id="KW-0812">Transmembrane</keyword>
<dbReference type="SUPFAM" id="SSF50494">
    <property type="entry name" value="Trypsin-like serine proteases"/>
    <property type="match status" value="1"/>
</dbReference>
<dbReference type="InterPro" id="IPR001478">
    <property type="entry name" value="PDZ"/>
</dbReference>
<keyword evidence="5" id="KW-1133">Transmembrane helix</keyword>
<name>A0A9D1WJK0_9FIRM</name>
<dbReference type="Pfam" id="PF13365">
    <property type="entry name" value="Trypsin_2"/>
    <property type="match status" value="1"/>
</dbReference>
<dbReference type="PANTHER" id="PTHR22939">
    <property type="entry name" value="SERINE PROTEASE FAMILY S1C HTRA-RELATED"/>
    <property type="match status" value="1"/>
</dbReference>
<accession>A0A9D1WJK0</accession>
<evidence type="ECO:0000256" key="3">
    <source>
        <dbReference type="ARBA" id="ARBA00022801"/>
    </source>
</evidence>
<reference evidence="7" key="2">
    <citation type="submission" date="2021-04" db="EMBL/GenBank/DDBJ databases">
        <authorList>
            <person name="Gilroy R."/>
        </authorList>
    </citation>
    <scope>NUCLEOTIDE SEQUENCE</scope>
    <source>
        <strain evidence="7">ChiSjej1B19-8411</strain>
    </source>
</reference>
<proteinExistence type="inferred from homology"/>
<evidence type="ECO:0000313" key="7">
    <source>
        <dbReference type="EMBL" id="HIX60124.1"/>
    </source>
</evidence>
<evidence type="ECO:0000259" key="6">
    <source>
        <dbReference type="PROSITE" id="PS50106"/>
    </source>
</evidence>
<dbReference type="InterPro" id="IPR036034">
    <property type="entry name" value="PDZ_sf"/>
</dbReference>
<keyword evidence="2 7" id="KW-0645">Protease</keyword>
<dbReference type="GO" id="GO:0004252">
    <property type="term" value="F:serine-type endopeptidase activity"/>
    <property type="evidence" value="ECO:0007669"/>
    <property type="project" value="InterPro"/>
</dbReference>
<comment type="caution">
    <text evidence="7">The sequence shown here is derived from an EMBL/GenBank/DDBJ whole genome shotgun (WGS) entry which is preliminary data.</text>
</comment>
<evidence type="ECO:0000256" key="2">
    <source>
        <dbReference type="ARBA" id="ARBA00022670"/>
    </source>
</evidence>
<dbReference type="InterPro" id="IPR001940">
    <property type="entry name" value="Peptidase_S1C"/>
</dbReference>
<dbReference type="Gene3D" id="2.30.42.10">
    <property type="match status" value="1"/>
</dbReference>
<dbReference type="SMART" id="SM00228">
    <property type="entry name" value="PDZ"/>
    <property type="match status" value="1"/>
</dbReference>
<evidence type="ECO:0000256" key="5">
    <source>
        <dbReference type="SAM" id="Phobius"/>
    </source>
</evidence>
<comment type="similarity">
    <text evidence="1">Belongs to the peptidase S1C family.</text>
</comment>
<keyword evidence="3" id="KW-0378">Hydrolase</keyword>
<protein>
    <submittedName>
        <fullName evidence="7">S1C family serine protease</fullName>
    </submittedName>
</protein>
<dbReference type="PRINTS" id="PR00834">
    <property type="entry name" value="PROTEASES2C"/>
</dbReference>